<dbReference type="EMBL" id="FUIG01000021">
    <property type="protein sequence ID" value="SJM30438.1"/>
    <property type="molecule type" value="Genomic_DNA"/>
</dbReference>
<evidence type="ECO:0000313" key="2">
    <source>
        <dbReference type="EMBL" id="SJM30438.1"/>
    </source>
</evidence>
<accession>A0A2P9AH37</accession>
<evidence type="ECO:0000256" key="1">
    <source>
        <dbReference type="SAM" id="MobiDB-lite"/>
    </source>
</evidence>
<protein>
    <submittedName>
        <fullName evidence="2">Uncharacterized protein</fullName>
    </submittedName>
</protein>
<dbReference type="RefSeq" id="WP_123147963.1">
    <property type="nucleotide sequence ID" value="NZ_FUIG01000021.1"/>
</dbReference>
<gene>
    <name evidence="2" type="ORF">BQ8482_150025</name>
</gene>
<sequence>MKLTYKAVQDVLRKAGIVISKKGELHRINFFSGLENTAYYTTSLQEARDRGLAMTRGAGTLQASASAKPAETGRRRGSTSARLG</sequence>
<dbReference type="AlphaFoldDB" id="A0A2P9AH37"/>
<name>A0A2P9AH37_9HYPH</name>
<dbReference type="Proteomes" id="UP000245698">
    <property type="component" value="Unassembled WGS sequence"/>
</dbReference>
<organism evidence="2 3">
    <name type="scientific">Mesorhizobium delmotii</name>
    <dbReference type="NCBI Taxonomy" id="1631247"/>
    <lineage>
        <taxon>Bacteria</taxon>
        <taxon>Pseudomonadati</taxon>
        <taxon>Pseudomonadota</taxon>
        <taxon>Alphaproteobacteria</taxon>
        <taxon>Hyphomicrobiales</taxon>
        <taxon>Phyllobacteriaceae</taxon>
        <taxon>Mesorhizobium</taxon>
    </lineage>
</organism>
<keyword evidence="3" id="KW-1185">Reference proteome</keyword>
<feature type="region of interest" description="Disordered" evidence="1">
    <location>
        <begin position="58"/>
        <end position="84"/>
    </location>
</feature>
<evidence type="ECO:0000313" key="3">
    <source>
        <dbReference type="Proteomes" id="UP000245698"/>
    </source>
</evidence>
<proteinExistence type="predicted"/>
<reference evidence="3" key="1">
    <citation type="submission" date="2016-12" db="EMBL/GenBank/DDBJ databases">
        <authorList>
            <person name="Brunel B."/>
        </authorList>
    </citation>
    <scope>NUCLEOTIDE SEQUENCE [LARGE SCALE GENOMIC DNA]</scope>
</reference>